<sequence>MKSDERSMQALSENAVIVHFKLSDDDFGSGYERDEVRALGRKIENALRAAGIGELDGDEFGGGEAALFLYGPDANALYESISTLLRNNTIRPDYVILRYGEADDPVAKERRIYL</sequence>
<comment type="caution">
    <text evidence="1">The sequence shown here is derived from an EMBL/GenBank/DDBJ whole genome shotgun (WGS) entry which is preliminary data.</text>
</comment>
<reference evidence="1 2" key="1">
    <citation type="submission" date="2021-02" db="EMBL/GenBank/DDBJ databases">
        <title>Actinophytocola xerophila sp. nov., isolated from soil of cotton cropping field.</title>
        <authorList>
            <person name="Huang R."/>
            <person name="Chen X."/>
            <person name="Ge X."/>
            <person name="Liu W."/>
        </authorList>
    </citation>
    <scope>NUCLEOTIDE SEQUENCE [LARGE SCALE GENOMIC DNA]</scope>
    <source>
        <strain evidence="1 2">S1-96</strain>
    </source>
</reference>
<organism evidence="1 2">
    <name type="scientific">Actinophytocola gossypii</name>
    <dbReference type="NCBI Taxonomy" id="2812003"/>
    <lineage>
        <taxon>Bacteria</taxon>
        <taxon>Bacillati</taxon>
        <taxon>Actinomycetota</taxon>
        <taxon>Actinomycetes</taxon>
        <taxon>Pseudonocardiales</taxon>
        <taxon>Pseudonocardiaceae</taxon>
    </lineage>
</organism>
<dbReference type="RefSeq" id="WP_260195832.1">
    <property type="nucleotide sequence ID" value="NZ_JAFFZE010000030.1"/>
</dbReference>
<evidence type="ECO:0008006" key="3">
    <source>
        <dbReference type="Google" id="ProtNLM"/>
    </source>
</evidence>
<dbReference type="Proteomes" id="UP001156441">
    <property type="component" value="Unassembled WGS sequence"/>
</dbReference>
<evidence type="ECO:0000313" key="2">
    <source>
        <dbReference type="Proteomes" id="UP001156441"/>
    </source>
</evidence>
<proteinExistence type="predicted"/>
<accession>A0ABT2JJ46</accession>
<name>A0ABT2JJ46_9PSEU</name>
<protein>
    <recommendedName>
        <fullName evidence="3">DUF695 domain-containing protein</fullName>
    </recommendedName>
</protein>
<gene>
    <name evidence="1" type="ORF">JT362_32835</name>
</gene>
<evidence type="ECO:0000313" key="1">
    <source>
        <dbReference type="EMBL" id="MCT2587912.1"/>
    </source>
</evidence>
<dbReference type="EMBL" id="JAFFZE010000030">
    <property type="protein sequence ID" value="MCT2587912.1"/>
    <property type="molecule type" value="Genomic_DNA"/>
</dbReference>
<keyword evidence="2" id="KW-1185">Reference proteome</keyword>